<dbReference type="EMBL" id="UINC01096533">
    <property type="protein sequence ID" value="SVC53497.1"/>
    <property type="molecule type" value="Genomic_DNA"/>
</dbReference>
<feature type="transmembrane region" description="Helical" evidence="1">
    <location>
        <begin position="106"/>
        <end position="128"/>
    </location>
</feature>
<evidence type="ECO:0000313" key="2">
    <source>
        <dbReference type="EMBL" id="SVC53497.1"/>
    </source>
</evidence>
<dbReference type="PANTHER" id="PTHR37422:SF13">
    <property type="entry name" value="LIPOPOLYSACCHARIDE BIOSYNTHESIS PROTEIN PA4999-RELATED"/>
    <property type="match status" value="1"/>
</dbReference>
<proteinExistence type="predicted"/>
<name>A0A382N073_9ZZZZ</name>
<dbReference type="PANTHER" id="PTHR37422">
    <property type="entry name" value="TEICHURONIC ACID BIOSYNTHESIS PROTEIN TUAE"/>
    <property type="match status" value="1"/>
</dbReference>
<keyword evidence="1" id="KW-0812">Transmembrane</keyword>
<reference evidence="2" key="1">
    <citation type="submission" date="2018-05" db="EMBL/GenBank/DDBJ databases">
        <authorList>
            <person name="Lanie J.A."/>
            <person name="Ng W.-L."/>
            <person name="Kazmierczak K.M."/>
            <person name="Andrzejewski T.M."/>
            <person name="Davidsen T.M."/>
            <person name="Wayne K.J."/>
            <person name="Tettelin H."/>
            <person name="Glass J.I."/>
            <person name="Rusch D."/>
            <person name="Podicherti R."/>
            <person name="Tsui H.-C.T."/>
            <person name="Winkler M.E."/>
        </authorList>
    </citation>
    <scope>NUCLEOTIDE SEQUENCE</scope>
</reference>
<feature type="non-terminal residue" evidence="2">
    <location>
        <position position="1"/>
    </location>
</feature>
<dbReference type="AlphaFoldDB" id="A0A382N073"/>
<dbReference type="InterPro" id="IPR051533">
    <property type="entry name" value="WaaL-like"/>
</dbReference>
<keyword evidence="1" id="KW-0472">Membrane</keyword>
<feature type="non-terminal residue" evidence="2">
    <location>
        <position position="316"/>
    </location>
</feature>
<feature type="transmembrane region" description="Helical" evidence="1">
    <location>
        <begin position="281"/>
        <end position="299"/>
    </location>
</feature>
<organism evidence="2">
    <name type="scientific">marine metagenome</name>
    <dbReference type="NCBI Taxonomy" id="408172"/>
    <lineage>
        <taxon>unclassified sequences</taxon>
        <taxon>metagenomes</taxon>
        <taxon>ecological metagenomes</taxon>
    </lineage>
</organism>
<protein>
    <submittedName>
        <fullName evidence="2">Uncharacterized protein</fullName>
    </submittedName>
</protein>
<feature type="transmembrane region" description="Helical" evidence="1">
    <location>
        <begin position="45"/>
        <end position="64"/>
    </location>
</feature>
<feature type="transmembrane region" description="Helical" evidence="1">
    <location>
        <begin position="16"/>
        <end position="33"/>
    </location>
</feature>
<feature type="transmembrane region" description="Helical" evidence="1">
    <location>
        <begin position="135"/>
        <end position="153"/>
    </location>
</feature>
<feature type="transmembrane region" description="Helical" evidence="1">
    <location>
        <begin position="76"/>
        <end position="94"/>
    </location>
</feature>
<sequence length="316" mass="33267">VTATQRLHDRAPGDRLLLVVLAVLIVGAPSVFLRTTMLPFYIPQLTLFWVTAVAVLLVGVYRVALSGVLDRGPRSLTVASGAFVSALVLTSVVSPQPWVAITGLPVRGAGAFTYVLCLVLLHAVFGLTRRRSTEPLLWAFVCTHGLVVLYALLQAYGLDPVSWGADTGYIGNLVFSTLGNSNFSSGYVGLTMPLLVWVAFGAPYPFTARMAAGAMVGASMIALIHLNSFQGQVAALLACAVLVQWAMTRGREGRFVAALIVLPVATVIAVMPLVLHTASGLSLFGVMAATAGCAAIGVFQDRPRMAPTNSEPTEAT</sequence>
<evidence type="ECO:0000256" key="1">
    <source>
        <dbReference type="SAM" id="Phobius"/>
    </source>
</evidence>
<gene>
    <name evidence="2" type="ORF">METZ01_LOCUS306351</name>
</gene>
<accession>A0A382N073</accession>
<keyword evidence="1" id="KW-1133">Transmembrane helix</keyword>
<feature type="transmembrane region" description="Helical" evidence="1">
    <location>
        <begin position="255"/>
        <end position="275"/>
    </location>
</feature>
<feature type="transmembrane region" description="Helical" evidence="1">
    <location>
        <begin position="183"/>
        <end position="200"/>
    </location>
</feature>